<evidence type="ECO:0000313" key="2">
    <source>
        <dbReference type="Proteomes" id="UP000198211"/>
    </source>
</evidence>
<evidence type="ECO:0000313" key="1">
    <source>
        <dbReference type="EMBL" id="OWZ14055.1"/>
    </source>
</evidence>
<organism evidence="1 2">
    <name type="scientific">Phytophthora megakarya</name>
    <dbReference type="NCBI Taxonomy" id="4795"/>
    <lineage>
        <taxon>Eukaryota</taxon>
        <taxon>Sar</taxon>
        <taxon>Stramenopiles</taxon>
        <taxon>Oomycota</taxon>
        <taxon>Peronosporomycetes</taxon>
        <taxon>Peronosporales</taxon>
        <taxon>Peronosporaceae</taxon>
        <taxon>Phytophthora</taxon>
    </lineage>
</organism>
<reference evidence="2" key="1">
    <citation type="submission" date="2017-03" db="EMBL/GenBank/DDBJ databases">
        <title>Phytopthora megakarya and P. palmivora, two closely related causual agents of cacao black pod achieved similar genome size and gene model numbers by different mechanisms.</title>
        <authorList>
            <person name="Ali S."/>
            <person name="Shao J."/>
            <person name="Larry D.J."/>
            <person name="Kronmiller B."/>
            <person name="Shen D."/>
            <person name="Strem M.D."/>
            <person name="Melnick R.L."/>
            <person name="Guiltinan M.J."/>
            <person name="Tyler B.M."/>
            <person name="Meinhardt L.W."/>
            <person name="Bailey B.A."/>
        </authorList>
    </citation>
    <scope>NUCLEOTIDE SEQUENCE [LARGE SCALE GENOMIC DNA]</scope>
    <source>
        <strain evidence="2">zdho120</strain>
    </source>
</reference>
<dbReference type="EMBL" id="NBNE01001429">
    <property type="protein sequence ID" value="OWZ14055.1"/>
    <property type="molecule type" value="Genomic_DNA"/>
</dbReference>
<dbReference type="AlphaFoldDB" id="A0A225W8Y7"/>
<keyword evidence="2" id="KW-1185">Reference proteome</keyword>
<name>A0A225W8Y7_9STRA</name>
<accession>A0A225W8Y7</accession>
<dbReference type="Proteomes" id="UP000198211">
    <property type="component" value="Unassembled WGS sequence"/>
</dbReference>
<sequence length="173" mass="19258">MGWKRFATNITLTGSPTEGDDTLGGKTKQERFDEQSCNILREHMDVLSDETLAELPQDATLQHEVDLVPRKKFPVAGASKVHDAFLVFGARLRTELLLHAIRSQPGCGRGEETSTEIGRCQALDAAKLGLAAAPILAVVVQDRPFSRSVLHIRFRDWMRVDDPVHDKKTLVMK</sequence>
<proteinExistence type="predicted"/>
<gene>
    <name evidence="1" type="ORF">PHMEG_00012528</name>
</gene>
<comment type="caution">
    <text evidence="1">The sequence shown here is derived from an EMBL/GenBank/DDBJ whole genome shotgun (WGS) entry which is preliminary data.</text>
</comment>
<evidence type="ECO:0008006" key="3">
    <source>
        <dbReference type="Google" id="ProtNLM"/>
    </source>
</evidence>
<protein>
    <recommendedName>
        <fullName evidence="3">Reverse transcriptase</fullName>
    </recommendedName>
</protein>